<evidence type="ECO:0000313" key="8">
    <source>
        <dbReference type="Proteomes" id="UP000251889"/>
    </source>
</evidence>
<dbReference type="InterPro" id="IPR002797">
    <property type="entry name" value="Polysacc_synth"/>
</dbReference>
<gene>
    <name evidence="7" type="ORF">DQQ10_10345</name>
</gene>
<dbReference type="InterPro" id="IPR036259">
    <property type="entry name" value="MFS_trans_sf"/>
</dbReference>
<sequence>MLRKLATHTAIYGLAPHISKIASIFVLPIVTQFLTPVDYGVYGVITATVGSISVLSSLGLRVVLVNSFYKSPHRYKWVWRQIYGFLSIWVIPYAVLSGTLVYFIIPEEAKHHVWEIIAINVLPLVFFGQTSTLATTYYQINKKPFPIAIRTALFGTLTVLLNLYMIAVLKMGYMGWFWSTFIVNALNNISYWIPLNYSLGIRPIFKFKWRLMKNSLRISLPTVPHYYSTYLLNASDKMVMEFLKVPTENIGKYNVAYTFGNYFNNLGVAAGFAVGPILNECYKRGEELKARNLIFILQVVFFAMTFLISIWMRELLSFFIQNDALNQVYNLSVIIVMGYNYRPMYFGSNAKLLYTEKTKVLWRVSFIAGATNVLLNIIFVSWIGYEAAAFTTFASLMYMGYAGFFLNDFRSDNRVNYYPMLWLAATVILTAIAYVIVYTSVWNKVIITAIVSPIFGYLLLRIRKMLHESKRNR</sequence>
<dbReference type="InterPro" id="IPR050833">
    <property type="entry name" value="Poly_Biosynth_Transport"/>
</dbReference>
<keyword evidence="2" id="KW-1003">Cell membrane</keyword>
<dbReference type="EMBL" id="QMFY01000004">
    <property type="protein sequence ID" value="RAW01300.1"/>
    <property type="molecule type" value="Genomic_DNA"/>
</dbReference>
<evidence type="ECO:0000256" key="4">
    <source>
        <dbReference type="ARBA" id="ARBA00022989"/>
    </source>
</evidence>
<evidence type="ECO:0000256" key="2">
    <source>
        <dbReference type="ARBA" id="ARBA00022475"/>
    </source>
</evidence>
<dbReference type="PANTHER" id="PTHR30250:SF11">
    <property type="entry name" value="O-ANTIGEN TRANSPORTER-RELATED"/>
    <property type="match status" value="1"/>
</dbReference>
<feature type="transmembrane region" description="Helical" evidence="6">
    <location>
        <begin position="324"/>
        <end position="341"/>
    </location>
</feature>
<protein>
    <submittedName>
        <fullName evidence="7">Lipopolysaccharide biosynthesis protein</fullName>
    </submittedName>
</protein>
<keyword evidence="3 6" id="KW-0812">Transmembrane</keyword>
<accession>A0A364Y3B5</accession>
<feature type="transmembrane region" description="Helical" evidence="6">
    <location>
        <begin position="12"/>
        <end position="34"/>
    </location>
</feature>
<dbReference type="RefSeq" id="WP_112746786.1">
    <property type="nucleotide sequence ID" value="NZ_QMFY01000004.1"/>
</dbReference>
<feature type="transmembrane region" description="Helical" evidence="6">
    <location>
        <begin position="40"/>
        <end position="64"/>
    </location>
</feature>
<evidence type="ECO:0000256" key="5">
    <source>
        <dbReference type="ARBA" id="ARBA00023136"/>
    </source>
</evidence>
<dbReference type="Proteomes" id="UP000251889">
    <property type="component" value="Unassembled WGS sequence"/>
</dbReference>
<name>A0A364Y3B5_9BACT</name>
<dbReference type="OrthoDB" id="1495589at2"/>
<dbReference type="GO" id="GO:0005886">
    <property type="term" value="C:plasma membrane"/>
    <property type="evidence" value="ECO:0007669"/>
    <property type="project" value="UniProtKB-SubCell"/>
</dbReference>
<feature type="transmembrane region" description="Helical" evidence="6">
    <location>
        <begin position="418"/>
        <end position="439"/>
    </location>
</feature>
<keyword evidence="4 6" id="KW-1133">Transmembrane helix</keyword>
<feature type="transmembrane region" description="Helical" evidence="6">
    <location>
        <begin position="388"/>
        <end position="406"/>
    </location>
</feature>
<proteinExistence type="predicted"/>
<evidence type="ECO:0000256" key="3">
    <source>
        <dbReference type="ARBA" id="ARBA00022692"/>
    </source>
</evidence>
<feature type="transmembrane region" description="Helical" evidence="6">
    <location>
        <begin position="147"/>
        <end position="169"/>
    </location>
</feature>
<dbReference type="PANTHER" id="PTHR30250">
    <property type="entry name" value="PST FAMILY PREDICTED COLANIC ACID TRANSPORTER"/>
    <property type="match status" value="1"/>
</dbReference>
<keyword evidence="8" id="KW-1185">Reference proteome</keyword>
<comment type="caution">
    <text evidence="7">The sequence shown here is derived from an EMBL/GenBank/DDBJ whole genome shotgun (WGS) entry which is preliminary data.</text>
</comment>
<evidence type="ECO:0000313" key="7">
    <source>
        <dbReference type="EMBL" id="RAW01300.1"/>
    </source>
</evidence>
<evidence type="ECO:0000256" key="1">
    <source>
        <dbReference type="ARBA" id="ARBA00004651"/>
    </source>
</evidence>
<evidence type="ECO:0000256" key="6">
    <source>
        <dbReference type="SAM" id="Phobius"/>
    </source>
</evidence>
<feature type="transmembrane region" description="Helical" evidence="6">
    <location>
        <begin position="117"/>
        <end position="140"/>
    </location>
</feature>
<dbReference type="SUPFAM" id="SSF103473">
    <property type="entry name" value="MFS general substrate transporter"/>
    <property type="match status" value="1"/>
</dbReference>
<feature type="transmembrane region" description="Helical" evidence="6">
    <location>
        <begin position="445"/>
        <end position="462"/>
    </location>
</feature>
<reference evidence="7 8" key="1">
    <citation type="submission" date="2018-06" db="EMBL/GenBank/DDBJ databases">
        <title>Chryseolinea flavus sp. nov., a member of the phylum Bacteroidetes isolated from soil.</title>
        <authorList>
            <person name="Li Y."/>
            <person name="Wang J."/>
        </authorList>
    </citation>
    <scope>NUCLEOTIDE SEQUENCE [LARGE SCALE GENOMIC DNA]</scope>
    <source>
        <strain evidence="7 8">SDU1-6</strain>
    </source>
</reference>
<feature type="transmembrane region" description="Helical" evidence="6">
    <location>
        <begin position="293"/>
        <end position="312"/>
    </location>
</feature>
<dbReference type="AlphaFoldDB" id="A0A364Y3B5"/>
<feature type="transmembrane region" description="Helical" evidence="6">
    <location>
        <begin position="85"/>
        <end position="105"/>
    </location>
</feature>
<feature type="transmembrane region" description="Helical" evidence="6">
    <location>
        <begin position="361"/>
        <end position="382"/>
    </location>
</feature>
<comment type="subcellular location">
    <subcellularLocation>
        <location evidence="1">Cell membrane</location>
        <topology evidence="1">Multi-pass membrane protein</topology>
    </subcellularLocation>
</comment>
<dbReference type="Pfam" id="PF01943">
    <property type="entry name" value="Polysacc_synt"/>
    <property type="match status" value="1"/>
</dbReference>
<keyword evidence="5 6" id="KW-0472">Membrane</keyword>
<organism evidence="7 8">
    <name type="scientific">Pseudochryseolinea flava</name>
    <dbReference type="NCBI Taxonomy" id="2059302"/>
    <lineage>
        <taxon>Bacteria</taxon>
        <taxon>Pseudomonadati</taxon>
        <taxon>Bacteroidota</taxon>
        <taxon>Cytophagia</taxon>
        <taxon>Cytophagales</taxon>
        <taxon>Fulvivirgaceae</taxon>
        <taxon>Pseudochryseolinea</taxon>
    </lineage>
</organism>